<evidence type="ECO:0000256" key="1">
    <source>
        <dbReference type="SAM" id="MobiDB-lite"/>
    </source>
</evidence>
<evidence type="ECO:0000313" key="2">
    <source>
        <dbReference type="EMBL" id="SZF03586.1"/>
    </source>
</evidence>
<accession>A0A383UV23</accession>
<evidence type="ECO:0000313" key="3">
    <source>
        <dbReference type="Proteomes" id="UP000275772"/>
    </source>
</evidence>
<dbReference type="AlphaFoldDB" id="A0A383UV23"/>
<feature type="region of interest" description="Disordered" evidence="1">
    <location>
        <begin position="1"/>
        <end position="100"/>
    </location>
</feature>
<reference evidence="2 3" key="1">
    <citation type="submission" date="2017-11" db="EMBL/GenBank/DDBJ databases">
        <authorList>
            <person name="Kracher B."/>
        </authorList>
    </citation>
    <scope>NUCLEOTIDE SEQUENCE [LARGE SCALE GENOMIC DNA]</scope>
    <source>
        <strain evidence="2 3">RACE1</strain>
    </source>
</reference>
<name>A0A383UV23_BLUHO</name>
<gene>
    <name evidence="2" type="ORF">BLGHR1_14380</name>
</gene>
<organism evidence="2 3">
    <name type="scientific">Blumeria hordei</name>
    <name type="common">Barley powdery mildew</name>
    <name type="synonym">Blumeria graminis f. sp. hordei</name>
    <dbReference type="NCBI Taxonomy" id="2867405"/>
    <lineage>
        <taxon>Eukaryota</taxon>
        <taxon>Fungi</taxon>
        <taxon>Dikarya</taxon>
        <taxon>Ascomycota</taxon>
        <taxon>Pezizomycotina</taxon>
        <taxon>Leotiomycetes</taxon>
        <taxon>Erysiphales</taxon>
        <taxon>Erysiphaceae</taxon>
        <taxon>Blumeria</taxon>
    </lineage>
</organism>
<proteinExistence type="predicted"/>
<feature type="compositionally biased region" description="Polar residues" evidence="1">
    <location>
        <begin position="28"/>
        <end position="59"/>
    </location>
</feature>
<sequence>MTRIPQDQPPEGGTCSSSSWKAVDDHIQTSAGIASGNNLDAQNQTTISTNGEQDLQSSDGNKEASAENEFNDENNKCEENEYNDFSSKNDSKSDEDDDQCQHQLQNFEQHTGCEGSYDLSRGTSNAINRLGCLSNNVDQVKFLDNCKGRLQLDKISTSLKDKENLNSSPPFSLQLDENWSQKDSELLENIVFRYEQHKWKYIQAAFYNYTGRMIDAEIIKGYYNDISN</sequence>
<dbReference type="VEuPathDB" id="FungiDB:BLGHR1_14380"/>
<dbReference type="EMBL" id="UNSH01000051">
    <property type="protein sequence ID" value="SZF03586.1"/>
    <property type="molecule type" value="Genomic_DNA"/>
</dbReference>
<protein>
    <submittedName>
        <fullName evidence="2">Uncharacterized protein</fullName>
    </submittedName>
</protein>
<dbReference type="Proteomes" id="UP000275772">
    <property type="component" value="Unassembled WGS sequence"/>
</dbReference>